<reference evidence="1 2" key="1">
    <citation type="submission" date="2020-07" db="EMBL/GenBank/DDBJ databases">
        <authorList>
            <person name="Sun Q."/>
        </authorList>
    </citation>
    <scope>NUCLEOTIDE SEQUENCE [LARGE SCALE GENOMIC DNA]</scope>
    <source>
        <strain evidence="1 2">CGMCC 1.13654</strain>
    </source>
</reference>
<dbReference type="EMBL" id="JACEIB010000027">
    <property type="protein sequence ID" value="MBA2936078.1"/>
    <property type="molecule type" value="Genomic_DNA"/>
</dbReference>
<dbReference type="AlphaFoldDB" id="A0A838LF68"/>
<sequence length="220" mass="24390">MNWRRLLGFDRRSLIALALIAVPAAAVAKPSLLSWGWHGQFGRYDVYADVPPAPQLQAELARSSTLLGASPIDDRALRPTLYLTDGGWRWHLLALTNDRAFAVTRPMLGGTVVNRSDIASDTVFARGYRRTLSGVVAHETVHVLQRERLGLVGFARLPTWVKEGYADYVARESTLSDADVARLRAQGRDDPAIFYHDARLRVSDALTHGETVDQLLRSTS</sequence>
<accession>A0A838LF68</accession>
<evidence type="ECO:0000313" key="1">
    <source>
        <dbReference type="EMBL" id="MBA2936078.1"/>
    </source>
</evidence>
<proteinExistence type="predicted"/>
<gene>
    <name evidence="1" type="ORF">HZF05_18505</name>
</gene>
<dbReference type="Proteomes" id="UP000570166">
    <property type="component" value="Unassembled WGS sequence"/>
</dbReference>
<keyword evidence="2" id="KW-1185">Reference proteome</keyword>
<name>A0A838LF68_9SPHN</name>
<protein>
    <submittedName>
        <fullName evidence="1">Uncharacterized protein</fullName>
    </submittedName>
</protein>
<organism evidence="1 2">
    <name type="scientific">Sphingomonas chungangi</name>
    <dbReference type="NCBI Taxonomy" id="2683589"/>
    <lineage>
        <taxon>Bacteria</taxon>
        <taxon>Pseudomonadati</taxon>
        <taxon>Pseudomonadota</taxon>
        <taxon>Alphaproteobacteria</taxon>
        <taxon>Sphingomonadales</taxon>
        <taxon>Sphingomonadaceae</taxon>
        <taxon>Sphingomonas</taxon>
    </lineage>
</organism>
<comment type="caution">
    <text evidence="1">The sequence shown here is derived from an EMBL/GenBank/DDBJ whole genome shotgun (WGS) entry which is preliminary data.</text>
</comment>
<evidence type="ECO:0000313" key="2">
    <source>
        <dbReference type="Proteomes" id="UP000570166"/>
    </source>
</evidence>
<dbReference type="RefSeq" id="WP_160363970.1">
    <property type="nucleotide sequence ID" value="NZ_JACEIB010000027.1"/>
</dbReference>